<dbReference type="InterPro" id="IPR010994">
    <property type="entry name" value="RuvA_2-like"/>
</dbReference>
<evidence type="ECO:0000313" key="3">
    <source>
        <dbReference type="Proteomes" id="UP001164187"/>
    </source>
</evidence>
<evidence type="ECO:0000259" key="1">
    <source>
        <dbReference type="SMART" id="SM00278"/>
    </source>
</evidence>
<dbReference type="NCBIfam" id="TIGR00426">
    <property type="entry name" value="competence protein ComEA helix-hairpin-helix repeat region"/>
    <property type="match status" value="1"/>
</dbReference>
<dbReference type="InterPro" id="IPR003583">
    <property type="entry name" value="Hlx-hairpin-Hlx_DNA-bd_motif"/>
</dbReference>
<dbReference type="InterPro" id="IPR004509">
    <property type="entry name" value="Competence_ComEA_HhH"/>
</dbReference>
<dbReference type="Gene3D" id="1.10.150.310">
    <property type="entry name" value="Tex RuvX-like domain-like"/>
    <property type="match status" value="1"/>
</dbReference>
<proteinExistence type="predicted"/>
<feature type="domain" description="Helix-hairpin-helix DNA-binding motif class 1" evidence="1">
    <location>
        <begin position="115"/>
        <end position="134"/>
    </location>
</feature>
<dbReference type="PANTHER" id="PTHR21180">
    <property type="entry name" value="ENDONUCLEASE/EXONUCLEASE/PHOSPHATASE FAMILY DOMAIN-CONTAINING PROTEIN 1"/>
    <property type="match status" value="1"/>
</dbReference>
<organism evidence="2 3">
    <name type="scientific">Peptostreptococcus equinus</name>
    <dbReference type="NCBI Taxonomy" id="3003601"/>
    <lineage>
        <taxon>Bacteria</taxon>
        <taxon>Bacillati</taxon>
        <taxon>Bacillota</taxon>
        <taxon>Clostridia</taxon>
        <taxon>Peptostreptococcales</taxon>
        <taxon>Peptostreptococcaceae</taxon>
        <taxon>Peptostreptococcus</taxon>
    </lineage>
</organism>
<sequence>MKKTTIKKIISKKKNKITVYISGAVSSPGVISVYSNMCLDEVIKKLGGFSKDADIERINLAMKLEDGQHYIIPRKGDPIPNQDTSLNVNTNSNMINNQDKSSNNRKININTASKEELDSIPGVGPSTADKILEYRKEKGRFNKIEDLKNISGIGDKKFEKMKNNVSVN</sequence>
<dbReference type="InterPro" id="IPR019554">
    <property type="entry name" value="Soluble_ligand-bd"/>
</dbReference>
<dbReference type="SMART" id="SM00278">
    <property type="entry name" value="HhH1"/>
    <property type="match status" value="2"/>
</dbReference>
<dbReference type="Pfam" id="PF10531">
    <property type="entry name" value="SLBB"/>
    <property type="match status" value="1"/>
</dbReference>
<gene>
    <name evidence="2" type="ORF">O0R46_06520</name>
</gene>
<evidence type="ECO:0000313" key="2">
    <source>
        <dbReference type="EMBL" id="WAW14262.1"/>
    </source>
</evidence>
<dbReference type="Proteomes" id="UP001164187">
    <property type="component" value="Chromosome"/>
</dbReference>
<reference evidence="2" key="1">
    <citation type="submission" date="2022-12" db="EMBL/GenBank/DDBJ databases">
        <title>Peptostreptococcus.</title>
        <authorList>
            <person name="Lee S.H."/>
        </authorList>
    </citation>
    <scope>NUCLEOTIDE SEQUENCE</scope>
    <source>
        <strain evidence="2">CBA3647</strain>
    </source>
</reference>
<accession>A0ABY7JLR7</accession>
<dbReference type="EMBL" id="CP114052">
    <property type="protein sequence ID" value="WAW14262.1"/>
    <property type="molecule type" value="Genomic_DNA"/>
</dbReference>
<dbReference type="InterPro" id="IPR051675">
    <property type="entry name" value="Endo/Exo/Phosphatase_dom_1"/>
</dbReference>
<keyword evidence="3" id="KW-1185">Reference proteome</keyword>
<dbReference type="SUPFAM" id="SSF47781">
    <property type="entry name" value="RuvA domain 2-like"/>
    <property type="match status" value="1"/>
</dbReference>
<dbReference type="RefSeq" id="WP_269310923.1">
    <property type="nucleotide sequence ID" value="NZ_CP114052.1"/>
</dbReference>
<protein>
    <submittedName>
        <fullName evidence="2">Helix-hairpin-helix domain-containing protein</fullName>
    </submittedName>
</protein>
<dbReference type="Pfam" id="PF12836">
    <property type="entry name" value="HHH_3"/>
    <property type="match status" value="1"/>
</dbReference>
<dbReference type="Gene3D" id="3.10.560.10">
    <property type="entry name" value="Outer membrane lipoprotein wza domain like"/>
    <property type="match status" value="1"/>
</dbReference>
<dbReference type="PANTHER" id="PTHR21180:SF32">
    <property type="entry name" value="ENDONUCLEASE_EXONUCLEASE_PHOSPHATASE FAMILY DOMAIN-CONTAINING PROTEIN 1"/>
    <property type="match status" value="1"/>
</dbReference>
<name>A0ABY7JLR7_9FIRM</name>
<feature type="domain" description="Helix-hairpin-helix DNA-binding motif class 1" evidence="1">
    <location>
        <begin position="145"/>
        <end position="164"/>
    </location>
</feature>